<protein>
    <recommendedName>
        <fullName evidence="3">D-isomer specific 2-hydroxyacid dehydrogenase NAD-binding domain-containing protein</fullName>
    </recommendedName>
</protein>
<dbReference type="PANTHER" id="PTHR10996">
    <property type="entry name" value="2-HYDROXYACID DEHYDROGENASE-RELATED"/>
    <property type="match status" value="1"/>
</dbReference>
<keyword evidence="5" id="KW-1185">Reference proteome</keyword>
<evidence type="ECO:0000259" key="3">
    <source>
        <dbReference type="Pfam" id="PF02826"/>
    </source>
</evidence>
<dbReference type="Gene3D" id="3.40.50.720">
    <property type="entry name" value="NAD(P)-binding Rossmann-like Domain"/>
    <property type="match status" value="2"/>
</dbReference>
<dbReference type="SUPFAM" id="SSF51735">
    <property type="entry name" value="NAD(P)-binding Rossmann-fold domains"/>
    <property type="match status" value="1"/>
</dbReference>
<evidence type="ECO:0000313" key="5">
    <source>
        <dbReference type="Proteomes" id="UP000746595"/>
    </source>
</evidence>
<keyword evidence="2" id="KW-0520">NAD</keyword>
<evidence type="ECO:0000313" key="4">
    <source>
        <dbReference type="EMBL" id="NKG22588.1"/>
    </source>
</evidence>
<dbReference type="InterPro" id="IPR036291">
    <property type="entry name" value="NAD(P)-bd_dom_sf"/>
</dbReference>
<feature type="domain" description="D-isomer specific 2-hydroxyacid dehydrogenase NAD-binding" evidence="3">
    <location>
        <begin position="4"/>
        <end position="144"/>
    </location>
</feature>
<dbReference type="Proteomes" id="UP000746595">
    <property type="component" value="Unassembled WGS sequence"/>
</dbReference>
<dbReference type="Pfam" id="PF02826">
    <property type="entry name" value="2-Hacid_dh_C"/>
    <property type="match status" value="1"/>
</dbReference>
<dbReference type="EMBL" id="JAAWVT010000012">
    <property type="protein sequence ID" value="NKG22588.1"/>
    <property type="molecule type" value="Genomic_DNA"/>
</dbReference>
<organism evidence="4 5">
    <name type="scientific">Paeniglutamicibacter terrestris</name>
    <dbReference type="NCBI Taxonomy" id="2723403"/>
    <lineage>
        <taxon>Bacteria</taxon>
        <taxon>Bacillati</taxon>
        <taxon>Actinomycetota</taxon>
        <taxon>Actinomycetes</taxon>
        <taxon>Micrococcales</taxon>
        <taxon>Micrococcaceae</taxon>
        <taxon>Paeniglutamicibacter</taxon>
    </lineage>
</organism>
<comment type="caution">
    <text evidence="4">The sequence shown here is derived from an EMBL/GenBank/DDBJ whole genome shotgun (WGS) entry which is preliminary data.</text>
</comment>
<reference evidence="4 5" key="1">
    <citation type="submission" date="2020-04" db="EMBL/GenBank/DDBJ databases">
        <title>Paeniglutamicibacter sp. ANT13_2, a novel actinomycete isolated from sediment in Antarctica.</title>
        <authorList>
            <person name="Sakdapetsiri C."/>
            <person name="Pinyakong O."/>
        </authorList>
    </citation>
    <scope>NUCLEOTIDE SEQUENCE [LARGE SCALE GENOMIC DNA]</scope>
    <source>
        <strain evidence="4 5">ANT13_2</strain>
    </source>
</reference>
<dbReference type="InterPro" id="IPR050223">
    <property type="entry name" value="D-isomer_2-hydroxyacid_DH"/>
</dbReference>
<proteinExistence type="predicted"/>
<dbReference type="InterPro" id="IPR006140">
    <property type="entry name" value="D-isomer_DH_NAD-bd"/>
</dbReference>
<dbReference type="RefSeq" id="WP_168153333.1">
    <property type="nucleotide sequence ID" value="NZ_JAAWVT010000012.1"/>
</dbReference>
<accession>A0ABX1G8L0</accession>
<sequence length="171" mass="18524">MTRKASESRPSIVGMGPIGETIAQRAAAFDMPIRDSSRQLKQDLLCGFEPSSVKLATWAGALIVGVLGREETQWLIDADILRALGHRGLLINVGRGSADSEVALIQTLASGGIRGAGLDVFADEPRVPKELQGLPNVVLTPHIARSMWQPREVMSQLVVENVRAFELGQRF</sequence>
<evidence type="ECO:0000256" key="2">
    <source>
        <dbReference type="ARBA" id="ARBA00023027"/>
    </source>
</evidence>
<gene>
    <name evidence="4" type="ORF">HED64_17960</name>
</gene>
<keyword evidence="1" id="KW-0560">Oxidoreductase</keyword>
<name>A0ABX1G8L0_9MICC</name>
<dbReference type="PANTHER" id="PTHR10996:SF178">
    <property type="entry name" value="2-HYDROXYACID DEHYDROGENASE YGL185C-RELATED"/>
    <property type="match status" value="1"/>
</dbReference>
<evidence type="ECO:0000256" key="1">
    <source>
        <dbReference type="ARBA" id="ARBA00023002"/>
    </source>
</evidence>